<evidence type="ECO:0000313" key="4">
    <source>
        <dbReference type="Proteomes" id="UP000838763"/>
    </source>
</evidence>
<dbReference type="CDD" id="cd00063">
    <property type="entry name" value="FN3"/>
    <property type="match status" value="1"/>
</dbReference>
<feature type="region of interest" description="Disordered" evidence="1">
    <location>
        <begin position="872"/>
        <end position="982"/>
    </location>
</feature>
<keyword evidence="4" id="KW-1185">Reference proteome</keyword>
<dbReference type="InterPro" id="IPR003961">
    <property type="entry name" value="FN3_dom"/>
</dbReference>
<gene>
    <name evidence="3" type="ORF">PPNO1_LOCUS8220</name>
</gene>
<feature type="transmembrane region" description="Helical" evidence="2">
    <location>
        <begin position="6"/>
        <end position="25"/>
    </location>
</feature>
<feature type="compositionally biased region" description="Low complexity" evidence="1">
    <location>
        <begin position="595"/>
        <end position="614"/>
    </location>
</feature>
<proteinExistence type="predicted"/>
<organism evidence="3 4">
    <name type="scientific">Parascedosporium putredinis</name>
    <dbReference type="NCBI Taxonomy" id="1442378"/>
    <lineage>
        <taxon>Eukaryota</taxon>
        <taxon>Fungi</taxon>
        <taxon>Dikarya</taxon>
        <taxon>Ascomycota</taxon>
        <taxon>Pezizomycotina</taxon>
        <taxon>Sordariomycetes</taxon>
        <taxon>Hypocreomycetidae</taxon>
        <taxon>Microascales</taxon>
        <taxon>Microascaceae</taxon>
        <taxon>Parascedosporium</taxon>
    </lineage>
</organism>
<protein>
    <recommendedName>
        <fullName evidence="5">Fibronectin type-III domain-containing protein</fullName>
    </recommendedName>
</protein>
<dbReference type="EMBL" id="CALLCH030000018">
    <property type="protein sequence ID" value="CAI4218641.1"/>
    <property type="molecule type" value="Genomic_DNA"/>
</dbReference>
<feature type="compositionally biased region" description="Polar residues" evidence="1">
    <location>
        <begin position="222"/>
        <end position="238"/>
    </location>
</feature>
<feature type="compositionally biased region" description="Basic and acidic residues" evidence="1">
    <location>
        <begin position="933"/>
        <end position="942"/>
    </location>
</feature>
<dbReference type="Proteomes" id="UP000838763">
    <property type="component" value="Unassembled WGS sequence"/>
</dbReference>
<feature type="region of interest" description="Disordered" evidence="1">
    <location>
        <begin position="508"/>
        <end position="529"/>
    </location>
</feature>
<sequence>MTWTWTAPVGVKLVLILAVIVCRFFRPPHPPTLLENIIHTTVFLAAFWTFWGSIIEYLVVSSLSVTRVVLRMDLVPQYGNMFLVVAASCWLLYRSLQTMRIPVGDLIDILKVDVPEAPDVNGVNVGNSGPQDTAITVTGLKPAHFYNIRVIAVGSNNFQSGSSVIRLRTYGKDSKPRLTNGRLPPSFLDQEQHRRREDEPDGDNELPRSPLPSIEAAPALDGSSSRDSGPPVTSNRRNTVSRRHSPSVASLDRPTPKDAGSGSTETQESLAELNEKFQRIRKEISDTVAQYEREEGEFKVQEDQLRKDLERKRQVLKEKESNTEQLRKRVNITGEQMRAAEKERAKKEQLLKDKQAKLQNTRDRIAKLESETESMRSKRDGFTVKKAELDEFKKSQLADLEKDNSVLQEECSRLEAELKEKGKMLKELKLERQKLPGGDADERWRETDIQLRREWETRRKMLEQRILAEMQRRHDLTANVRMLHNLIEQYRSHQSTLANAYIQGKPPGLDFVDPSQHPYVDDSTTADSFGHDQSFSSVRVSSLTAGAPLSPTATSLIPAGILGDDDLPPSPSSEHFQSPFGRPMSANLLEADPQSPASSNRSLSLMSSPQGSSQHLPFPPFPSEPGDRRSGALTSSPTAPDVQPSRFTSLWSPFQRARGAGKTTDELGPPLGTLKPGQSRSFPRQIDDWDAASNKRKTGLAGSLFNRNSVHILDDEDLLDPQVSPSQVGVIGSRPPASSLIAQRLNPKAPTFMAGLFRKEGKEKADAKGKPKDKGKEKEKDKASISGASQSTDQISHLTADDSPSDSRKSRDTFSVHTQTSVSESRESLNLDGTWSSTPSEPSMGPSSSLKEQDNVVKKLFRKGSSSRFNLTSRLGKDSALFKKGPGSTANSDKNIPADRSSVGDIDDIGDDGAMLGRSLDSVTSSPSLGPAKSREREKEGRMNTWRFSMKKKGKDAKESLDLDRKGSLSLDSEVALSDEKK</sequence>
<keyword evidence="2" id="KW-1133">Transmembrane helix</keyword>
<feature type="compositionally biased region" description="Basic and acidic residues" evidence="1">
    <location>
        <begin position="805"/>
        <end position="814"/>
    </location>
</feature>
<dbReference type="OrthoDB" id="5572782at2759"/>
<keyword evidence="2" id="KW-0472">Membrane</keyword>
<evidence type="ECO:0000256" key="1">
    <source>
        <dbReference type="SAM" id="MobiDB-lite"/>
    </source>
</evidence>
<keyword evidence="2" id="KW-0812">Transmembrane</keyword>
<evidence type="ECO:0000256" key="2">
    <source>
        <dbReference type="SAM" id="Phobius"/>
    </source>
</evidence>
<feature type="transmembrane region" description="Helical" evidence="2">
    <location>
        <begin position="75"/>
        <end position="93"/>
    </location>
</feature>
<feature type="compositionally biased region" description="Polar residues" evidence="1">
    <location>
        <begin position="786"/>
        <end position="797"/>
    </location>
</feature>
<evidence type="ECO:0008006" key="5">
    <source>
        <dbReference type="Google" id="ProtNLM"/>
    </source>
</evidence>
<feature type="compositionally biased region" description="Basic and acidic residues" evidence="1">
    <location>
        <begin position="956"/>
        <end position="967"/>
    </location>
</feature>
<feature type="compositionally biased region" description="Basic and acidic residues" evidence="1">
    <location>
        <begin position="757"/>
        <end position="783"/>
    </location>
</feature>
<comment type="caution">
    <text evidence="3">The sequence shown here is derived from an EMBL/GenBank/DDBJ whole genome shotgun (WGS) entry which is preliminary data.</text>
</comment>
<dbReference type="AlphaFoldDB" id="A0A9P1HAJ4"/>
<evidence type="ECO:0000313" key="3">
    <source>
        <dbReference type="EMBL" id="CAI4218641.1"/>
    </source>
</evidence>
<accession>A0A9P1HAJ4</accession>
<feature type="region of interest" description="Disordered" evidence="1">
    <location>
        <begin position="556"/>
        <end position="684"/>
    </location>
</feature>
<feature type="compositionally biased region" description="Polar residues" evidence="1">
    <location>
        <begin position="831"/>
        <end position="850"/>
    </location>
</feature>
<name>A0A9P1HAJ4_9PEZI</name>
<feature type="region of interest" description="Disordered" evidence="1">
    <location>
        <begin position="173"/>
        <end position="270"/>
    </location>
</feature>
<reference evidence="3" key="1">
    <citation type="submission" date="2022-11" db="EMBL/GenBank/DDBJ databases">
        <authorList>
            <person name="Scott C."/>
            <person name="Bruce N."/>
        </authorList>
    </citation>
    <scope>NUCLEOTIDE SEQUENCE</scope>
</reference>
<feature type="region of interest" description="Disordered" evidence="1">
    <location>
        <begin position="753"/>
        <end position="855"/>
    </location>
</feature>
<feature type="transmembrane region" description="Helical" evidence="2">
    <location>
        <begin position="37"/>
        <end position="55"/>
    </location>
</feature>